<feature type="compositionally biased region" description="Polar residues" evidence="7">
    <location>
        <begin position="9"/>
        <end position="18"/>
    </location>
</feature>
<comment type="similarity">
    <text evidence="2">Belongs to the CSC1 (TC 1.A.17) family.</text>
</comment>
<dbReference type="Proteomes" id="UP001530315">
    <property type="component" value="Unassembled WGS sequence"/>
</dbReference>
<evidence type="ECO:0008006" key="14">
    <source>
        <dbReference type="Google" id="ProtNLM"/>
    </source>
</evidence>
<feature type="compositionally biased region" description="Basic and acidic residues" evidence="7">
    <location>
        <begin position="35"/>
        <end position="51"/>
    </location>
</feature>
<evidence type="ECO:0000256" key="8">
    <source>
        <dbReference type="SAM" id="Phobius"/>
    </source>
</evidence>
<dbReference type="Pfam" id="PF14703">
    <property type="entry name" value="PHM7_cyt"/>
    <property type="match status" value="1"/>
</dbReference>
<feature type="transmembrane region" description="Helical" evidence="8">
    <location>
        <begin position="133"/>
        <end position="155"/>
    </location>
</feature>
<dbReference type="InterPro" id="IPR032880">
    <property type="entry name" value="CSC1/OSCA1-like_N"/>
</dbReference>
<feature type="domain" description="CSC1/OSCA1-like 7TM region" evidence="9">
    <location>
        <begin position="586"/>
        <end position="863"/>
    </location>
</feature>
<keyword evidence="6 8" id="KW-0472">Membrane</keyword>
<feature type="transmembrane region" description="Helical" evidence="8">
    <location>
        <begin position="238"/>
        <end position="258"/>
    </location>
</feature>
<evidence type="ECO:0000256" key="1">
    <source>
        <dbReference type="ARBA" id="ARBA00004141"/>
    </source>
</evidence>
<reference evidence="12 13" key="1">
    <citation type="submission" date="2024-10" db="EMBL/GenBank/DDBJ databases">
        <title>Updated reference genomes for cyclostephanoid diatoms.</title>
        <authorList>
            <person name="Roberts W.R."/>
            <person name="Alverson A.J."/>
        </authorList>
    </citation>
    <scope>NUCLEOTIDE SEQUENCE [LARGE SCALE GENOMIC DNA]</scope>
    <source>
        <strain evidence="12 13">AJA276-08</strain>
    </source>
</reference>
<feature type="transmembrane region" description="Helical" evidence="8">
    <location>
        <begin position="634"/>
        <end position="661"/>
    </location>
</feature>
<dbReference type="AlphaFoldDB" id="A0ABD3NQC7"/>
<evidence type="ECO:0000256" key="6">
    <source>
        <dbReference type="ARBA" id="ARBA00023136"/>
    </source>
</evidence>
<dbReference type="InterPro" id="IPR003864">
    <property type="entry name" value="CSC1/OSCA1-like_7TM"/>
</dbReference>
<protein>
    <recommendedName>
        <fullName evidence="14">CSC1/OSCA1-like 7TM region domain-containing protein</fullName>
    </recommendedName>
</protein>
<dbReference type="EMBL" id="JALLAZ020001285">
    <property type="protein sequence ID" value="KAL3777488.1"/>
    <property type="molecule type" value="Genomic_DNA"/>
</dbReference>
<proteinExistence type="inferred from homology"/>
<feature type="region of interest" description="Disordered" evidence="7">
    <location>
        <begin position="1"/>
        <end position="58"/>
    </location>
</feature>
<dbReference type="InterPro" id="IPR045122">
    <property type="entry name" value="Csc1-like"/>
</dbReference>
<name>A0ABD3NQC7_9STRA</name>
<evidence type="ECO:0000313" key="12">
    <source>
        <dbReference type="EMBL" id="KAL3777488.1"/>
    </source>
</evidence>
<comment type="subcellular location">
    <subcellularLocation>
        <location evidence="1">Membrane</location>
        <topology evidence="1">Multi-pass membrane protein</topology>
    </subcellularLocation>
</comment>
<sequence>MMNSVAGHNPTTMDGSSESWHDDGDVPRFLLQQDLPRRDLTRRQPQQDRRQQQQQQNNWYVDSQTATNQQEQFEHNVESMFGIGQHEQQQQQQQQHQPDSYYGYGASSSYYSSSASSYDPYTSNYTKDVNTSAFMTALYANMFIFVILVGCYEAFRRWFPAVYSPRTAGAMPSSSSSSVGSSSLSSSSSSSRSRPDAPAINVGSSLLGWVPGVVRASWSTVRTVGGLDSYMFLRYVRLCFRITFTSALWGMIILWPVYATGDGGAAGWYFLSMANIAQGSQRLWAPAAFVWLQTLYVIFLMSEEYKHYLECRVDFLARGEGNVLGRQHMYSLIVERIPHELRSDGALFDYFSRLFPRKVHSTAVVLNLPDLERESRKRKRVLRRLEKSMVSLEVRGRRPRHVVGRKRLRCCGIETSPIFAPSSCGGAMNERVAGMQRDKIDLAKTGDDPARASRWISHAIDRVSAAAESTLRSSHGEDDGLITGFGSSSTRRKPLLLTILDRMGIDFISGAINLVQQNIDEVVDSVVGVTMSSTGFVTFNDLSTLACAVKTPLFHKPDVLVVTMAPEPRDIIWENAHVSLGWSKGREWTANVLLGLGALLWSIPVASIQALATADQIATVPGMAWIATLNGGDIAAFVNGYLPVVLLLSLISILPFVFYGVARHYEDRKTESDVQKSIIGRYFYYQLANVFITVTAGSILDSLGEIVEHPGNMLAILGKTLPNVVGYFATFIMTKILAGLPLILLRFGPLTRLVFIKLCFREKYMTQAEIDEAYYPRMFCQLWFGWEYPNLLLVIVICFVYSCISPIILPVGAAFFLCSWLLYKNQILLVFSPTYESGGTMFPMACHRTLIGLVCGQLTLIGYSIIRGGFYQCIQELGRIILFSTEMSQLDCRFPLPLITVKMMDVFKTLYVNPGNCISVEKAVELDAKTNVQSTFSSDVYRQPVLTEPKIAEPEIRRDSFKSTAMVDGAKMLDSGKIV</sequence>
<evidence type="ECO:0000256" key="5">
    <source>
        <dbReference type="ARBA" id="ARBA00022989"/>
    </source>
</evidence>
<feature type="transmembrane region" description="Helical" evidence="8">
    <location>
        <begin position="791"/>
        <end position="822"/>
    </location>
</feature>
<feature type="region of interest" description="Disordered" evidence="7">
    <location>
        <begin position="169"/>
        <end position="196"/>
    </location>
</feature>
<feature type="domain" description="CSC1/OSCA1-like cytosolic" evidence="11">
    <location>
        <begin position="330"/>
        <end position="575"/>
    </location>
</feature>
<accession>A0ABD3NQC7</accession>
<comment type="caution">
    <text evidence="12">The sequence shown here is derived from an EMBL/GenBank/DDBJ whole genome shotgun (WGS) entry which is preliminary data.</text>
</comment>
<feature type="transmembrane region" description="Helical" evidence="8">
    <location>
        <begin position="842"/>
        <end position="866"/>
    </location>
</feature>
<evidence type="ECO:0000313" key="13">
    <source>
        <dbReference type="Proteomes" id="UP001530315"/>
    </source>
</evidence>
<evidence type="ECO:0000259" key="11">
    <source>
        <dbReference type="Pfam" id="PF14703"/>
    </source>
</evidence>
<dbReference type="Pfam" id="PF13967">
    <property type="entry name" value="RSN1_TM"/>
    <property type="match status" value="1"/>
</dbReference>
<dbReference type="PANTHER" id="PTHR13018">
    <property type="entry name" value="PROBABLE MEMBRANE PROTEIN DUF221-RELATED"/>
    <property type="match status" value="1"/>
</dbReference>
<evidence type="ECO:0000256" key="2">
    <source>
        <dbReference type="ARBA" id="ARBA00007779"/>
    </source>
</evidence>
<dbReference type="PANTHER" id="PTHR13018:SF5">
    <property type="entry name" value="RE44586P"/>
    <property type="match status" value="1"/>
</dbReference>
<evidence type="ECO:0000259" key="9">
    <source>
        <dbReference type="Pfam" id="PF02714"/>
    </source>
</evidence>
<feature type="compositionally biased region" description="Low complexity" evidence="7">
    <location>
        <begin position="173"/>
        <end position="192"/>
    </location>
</feature>
<dbReference type="InterPro" id="IPR027815">
    <property type="entry name" value="CSC1/OSCA1-like_cyt"/>
</dbReference>
<keyword evidence="13" id="KW-1185">Reference proteome</keyword>
<keyword evidence="4 8" id="KW-0812">Transmembrane</keyword>
<evidence type="ECO:0000256" key="7">
    <source>
        <dbReference type="SAM" id="MobiDB-lite"/>
    </source>
</evidence>
<keyword evidence="5 8" id="KW-1133">Transmembrane helix</keyword>
<feature type="transmembrane region" description="Helical" evidence="8">
    <location>
        <begin position="682"/>
        <end position="704"/>
    </location>
</feature>
<feature type="transmembrane region" description="Helical" evidence="8">
    <location>
        <begin position="724"/>
        <end position="745"/>
    </location>
</feature>
<gene>
    <name evidence="12" type="ORF">ACHAW5_000554</name>
</gene>
<evidence type="ECO:0000259" key="10">
    <source>
        <dbReference type="Pfam" id="PF13967"/>
    </source>
</evidence>
<dbReference type="Pfam" id="PF02714">
    <property type="entry name" value="RSN1_7TM"/>
    <property type="match status" value="1"/>
</dbReference>
<feature type="domain" description="CSC1/OSCA1-like N-terminal transmembrane" evidence="10">
    <location>
        <begin position="133"/>
        <end position="303"/>
    </location>
</feature>
<organism evidence="12 13">
    <name type="scientific">Stephanodiscus triporus</name>
    <dbReference type="NCBI Taxonomy" id="2934178"/>
    <lineage>
        <taxon>Eukaryota</taxon>
        <taxon>Sar</taxon>
        <taxon>Stramenopiles</taxon>
        <taxon>Ochrophyta</taxon>
        <taxon>Bacillariophyta</taxon>
        <taxon>Coscinodiscophyceae</taxon>
        <taxon>Thalassiosirophycidae</taxon>
        <taxon>Stephanodiscales</taxon>
        <taxon>Stephanodiscaceae</taxon>
        <taxon>Stephanodiscus</taxon>
    </lineage>
</organism>
<feature type="transmembrane region" description="Helical" evidence="8">
    <location>
        <begin position="592"/>
        <end position="614"/>
    </location>
</feature>
<keyword evidence="3" id="KW-0813">Transport</keyword>
<evidence type="ECO:0000256" key="3">
    <source>
        <dbReference type="ARBA" id="ARBA00022448"/>
    </source>
</evidence>
<feature type="transmembrane region" description="Helical" evidence="8">
    <location>
        <begin position="283"/>
        <end position="302"/>
    </location>
</feature>
<evidence type="ECO:0000256" key="4">
    <source>
        <dbReference type="ARBA" id="ARBA00022692"/>
    </source>
</evidence>
<dbReference type="GO" id="GO:0016020">
    <property type="term" value="C:membrane"/>
    <property type="evidence" value="ECO:0007669"/>
    <property type="project" value="UniProtKB-SubCell"/>
</dbReference>